<evidence type="ECO:0000313" key="2">
    <source>
        <dbReference type="Proteomes" id="UP001224516"/>
    </source>
</evidence>
<keyword evidence="2" id="KW-1185">Reference proteome</keyword>
<reference evidence="1 2" key="1">
    <citation type="submission" date="2023-12" db="EMBL/GenBank/DDBJ databases">
        <title>Evaluation and characterization of a potential secondary metabolite violacein from indigenous Chromobacterium amazonense SAM215.</title>
        <authorList>
            <person name="Tarafdar M.R."/>
            <person name="Abedin S.M."/>
            <person name="Atiqua A."/>
            <person name="Saha A."/>
            <person name="Khan S.N."/>
        </authorList>
    </citation>
    <scope>NUCLEOTIDE SEQUENCE [LARGE SCALE GENOMIC DNA]</scope>
    <source>
        <strain evidence="1 2">SAM215</strain>
    </source>
</reference>
<organism evidence="1 2">
    <name type="scientific">Chromobacterium amazonense</name>
    <dbReference type="NCBI Taxonomy" id="1382803"/>
    <lineage>
        <taxon>Bacteria</taxon>
        <taxon>Pseudomonadati</taxon>
        <taxon>Pseudomonadota</taxon>
        <taxon>Betaproteobacteria</taxon>
        <taxon>Neisseriales</taxon>
        <taxon>Chromobacteriaceae</taxon>
        <taxon>Chromobacterium</taxon>
    </lineage>
</organism>
<sequence length="238" mass="26577">MTILASTPPTTSEAILTTLMAEAGNERRKDTLIRLKEACDYLVATGTPFQLTNVQRVIENKFGKEAGPKAQSISNERKRPLGMYHYVEARERELQASKLPSRSIQPGRSEAVARAIDRIDDIDTRSAMHDLYDRLVVAEKSLARAKVVFKTLGRGADWEHLISGQERQEGAVGLPISEELVVALQRLVRVLTDNGKLEVVGLHYDGRRVRRKTGTRDELLDPKTLEGVQVLAKQLLAR</sequence>
<dbReference type="EMBL" id="JAVFJF020000035">
    <property type="protein sequence ID" value="MEJ8676094.1"/>
    <property type="molecule type" value="Genomic_DNA"/>
</dbReference>
<dbReference type="Proteomes" id="UP001224516">
    <property type="component" value="Unassembled WGS sequence"/>
</dbReference>
<dbReference type="RefSeq" id="WP_307910895.1">
    <property type="nucleotide sequence ID" value="NZ_JAVFJF020000035.1"/>
</dbReference>
<evidence type="ECO:0000313" key="1">
    <source>
        <dbReference type="EMBL" id="MEJ8676094.1"/>
    </source>
</evidence>
<comment type="caution">
    <text evidence="1">The sequence shown here is derived from an EMBL/GenBank/DDBJ whole genome shotgun (WGS) entry which is preliminary data.</text>
</comment>
<gene>
    <name evidence="1" type="ORF">QCL97_015270</name>
</gene>
<protein>
    <submittedName>
        <fullName evidence="1">Uncharacterized protein</fullName>
    </submittedName>
</protein>
<proteinExistence type="predicted"/>
<accession>A0ABU8V4J0</accession>
<name>A0ABU8V4J0_9NEIS</name>